<sequence length="494" mass="52916">MSTRSSRRGSTGFEVGGTYRVPPGALVIGANVRSDTHPGAKEFAASIKARGVLEPITAWVDDDGRLVVYRGQRRTLAAASVGTPDGFVPVHVVARPAEVDRVTDQLVENVHRAAMRAAEERDAIEQLSLLGVSAAQITKRTSITRTTVDAALTVSASPTARERMDAAGMTLEAAATFAEFEDDPHAMQALEQALSWGRPLEHTAQRLRDARAEETALRAHAQLLRGQGVPVLDPQDVPDRAWTLHLDALVTADGEPVPEHDWPSVPGAAVVLRAQWAYPDEPDDPDTTSTDWDAEPALRFVQVWICTDPPAAGLRSRYDSTGPTTANTSATDDDDDGASDSGRSRREVIANNAAWRSAQTVRRAWLGRFITRASVPAGAETLICEAVLTGQYTLSKAMGESHPLLRTLLGHEQKSPATPLATPTTAKAATVRTLAAVLASWEASTGVHTWRHPTAWDVRVMGVITGWGYQPSDVEQLLTATVTSDTGADDSDAA</sequence>
<dbReference type="EMBL" id="BAABFX010000012">
    <property type="protein sequence ID" value="GAA4390228.1"/>
    <property type="molecule type" value="Genomic_DNA"/>
</dbReference>
<reference evidence="4" key="1">
    <citation type="journal article" date="2019" name="Int. J. Syst. Evol. Microbiol.">
        <title>The Global Catalogue of Microorganisms (GCM) 10K type strain sequencing project: providing services to taxonomists for standard genome sequencing and annotation.</title>
        <authorList>
            <consortium name="The Broad Institute Genomics Platform"/>
            <consortium name="The Broad Institute Genome Sequencing Center for Infectious Disease"/>
            <person name="Wu L."/>
            <person name="Ma J."/>
        </authorList>
    </citation>
    <scope>NUCLEOTIDE SEQUENCE [LARGE SCALE GENOMIC DNA]</scope>
    <source>
        <strain evidence="4">JCM 17738</strain>
    </source>
</reference>
<evidence type="ECO:0000256" key="1">
    <source>
        <dbReference type="SAM" id="MobiDB-lite"/>
    </source>
</evidence>
<feature type="domain" description="ParB-like N-terminal" evidence="2">
    <location>
        <begin position="19"/>
        <end position="110"/>
    </location>
</feature>
<dbReference type="Gene3D" id="1.10.10.2830">
    <property type="match status" value="1"/>
</dbReference>
<evidence type="ECO:0000259" key="2">
    <source>
        <dbReference type="SMART" id="SM00470"/>
    </source>
</evidence>
<dbReference type="SMART" id="SM00470">
    <property type="entry name" value="ParB"/>
    <property type="match status" value="1"/>
</dbReference>
<dbReference type="InterPro" id="IPR003115">
    <property type="entry name" value="ParB_N"/>
</dbReference>
<dbReference type="Proteomes" id="UP001500390">
    <property type="component" value="Unassembled WGS sequence"/>
</dbReference>
<feature type="region of interest" description="Disordered" evidence="1">
    <location>
        <begin position="314"/>
        <end position="345"/>
    </location>
</feature>
<protein>
    <recommendedName>
        <fullName evidence="2">ParB-like N-terminal domain-containing protein</fullName>
    </recommendedName>
</protein>
<dbReference type="PANTHER" id="PTHR33375:SF1">
    <property type="entry name" value="CHROMOSOME-PARTITIONING PROTEIN PARB-RELATED"/>
    <property type="match status" value="1"/>
</dbReference>
<name>A0ABP8JG16_9MICO</name>
<dbReference type="InterPro" id="IPR036086">
    <property type="entry name" value="ParB/Sulfiredoxin_sf"/>
</dbReference>
<dbReference type="PANTHER" id="PTHR33375">
    <property type="entry name" value="CHROMOSOME-PARTITIONING PROTEIN PARB-RELATED"/>
    <property type="match status" value="1"/>
</dbReference>
<dbReference type="Gene3D" id="3.90.1530.30">
    <property type="match status" value="1"/>
</dbReference>
<proteinExistence type="predicted"/>
<organism evidence="3 4">
    <name type="scientific">Ornithinibacter aureus</name>
    <dbReference type="NCBI Taxonomy" id="622664"/>
    <lineage>
        <taxon>Bacteria</taxon>
        <taxon>Bacillati</taxon>
        <taxon>Actinomycetota</taxon>
        <taxon>Actinomycetes</taxon>
        <taxon>Micrococcales</taxon>
        <taxon>Intrasporangiaceae</taxon>
        <taxon>Ornithinibacter</taxon>
    </lineage>
</organism>
<evidence type="ECO:0000313" key="4">
    <source>
        <dbReference type="Proteomes" id="UP001500390"/>
    </source>
</evidence>
<comment type="caution">
    <text evidence="3">The sequence shown here is derived from an EMBL/GenBank/DDBJ whole genome shotgun (WGS) entry which is preliminary data.</text>
</comment>
<dbReference type="RefSeq" id="WP_159901099.1">
    <property type="nucleotide sequence ID" value="NZ_BAABFX010000012.1"/>
</dbReference>
<keyword evidence="4" id="KW-1185">Reference proteome</keyword>
<evidence type="ECO:0000313" key="3">
    <source>
        <dbReference type="EMBL" id="GAA4390228.1"/>
    </source>
</evidence>
<accession>A0ABP8JG16</accession>
<dbReference type="InterPro" id="IPR050336">
    <property type="entry name" value="Chromosome_partition/occlusion"/>
</dbReference>
<dbReference type="SUPFAM" id="SSF109709">
    <property type="entry name" value="KorB DNA-binding domain-like"/>
    <property type="match status" value="1"/>
</dbReference>
<dbReference type="SUPFAM" id="SSF110849">
    <property type="entry name" value="ParB/Sulfiredoxin"/>
    <property type="match status" value="1"/>
</dbReference>
<gene>
    <name evidence="3" type="ORF">GCM10023153_07140</name>
</gene>